<keyword evidence="1" id="KW-1133">Transmembrane helix</keyword>
<protein>
    <submittedName>
        <fullName evidence="2">Branched-chain amino acid transport protein AzlD</fullName>
    </submittedName>
</protein>
<evidence type="ECO:0000313" key="2">
    <source>
        <dbReference type="EMBL" id="EDM87475.1"/>
    </source>
</evidence>
<dbReference type="Pfam" id="PF05437">
    <property type="entry name" value="AzlD"/>
    <property type="match status" value="1"/>
</dbReference>
<dbReference type="Proteomes" id="UP000006002">
    <property type="component" value="Unassembled WGS sequence"/>
</dbReference>
<keyword evidence="1" id="KW-0812">Transmembrane</keyword>
<organism evidence="2 3">
    <name type="scientific">Blautia obeum ATCC 29174</name>
    <dbReference type="NCBI Taxonomy" id="411459"/>
    <lineage>
        <taxon>Bacteria</taxon>
        <taxon>Bacillati</taxon>
        <taxon>Bacillota</taxon>
        <taxon>Clostridia</taxon>
        <taxon>Lachnospirales</taxon>
        <taxon>Lachnospiraceae</taxon>
        <taxon>Blautia</taxon>
    </lineage>
</organism>
<reference evidence="2 3" key="1">
    <citation type="submission" date="2007-03" db="EMBL/GenBank/DDBJ databases">
        <authorList>
            <person name="Fulton L."/>
            <person name="Clifton S."/>
            <person name="Fulton B."/>
            <person name="Xu J."/>
            <person name="Minx P."/>
            <person name="Pepin K.H."/>
            <person name="Johnson M."/>
            <person name="Thiruvilangam P."/>
            <person name="Bhonagiri V."/>
            <person name="Nash W.E."/>
            <person name="Mardis E.R."/>
            <person name="Wilson R.K."/>
        </authorList>
    </citation>
    <scope>NUCLEOTIDE SEQUENCE [LARGE SCALE GENOMIC DNA]</scope>
    <source>
        <strain evidence="2 3">ATCC 29174</strain>
    </source>
</reference>
<dbReference type="RefSeq" id="WP_005426281.1">
    <property type="nucleotide sequence ID" value="NZ_DS264336.1"/>
</dbReference>
<sequence>MTMTTTQAIITIAAVVLGTMATRFIPFIIFPEGKNPPEFIKYLGTVLPYAAIGLLVIYCLKDVPASSTHGLPEAIAIVFIVLLHKWKKTPCTLLQKQSTGDFILNSFFQICQAIFRSASHVLSYSFSTAANSSSVPSIVVAPRSFSVSS</sequence>
<proteinExistence type="predicted"/>
<reference evidence="2 3" key="2">
    <citation type="submission" date="2007-04" db="EMBL/GenBank/DDBJ databases">
        <title>Draft genome sequence of Ruminococcus obeum (ATCC 29174).</title>
        <authorList>
            <person name="Sudarsanam P."/>
            <person name="Ley R."/>
            <person name="Guruge J."/>
            <person name="Turnbaugh P.J."/>
            <person name="Mahowald M."/>
            <person name="Liep D."/>
            <person name="Gordon J."/>
        </authorList>
    </citation>
    <scope>NUCLEOTIDE SEQUENCE [LARGE SCALE GENOMIC DNA]</scope>
    <source>
        <strain evidence="2 3">ATCC 29174</strain>
    </source>
</reference>
<dbReference type="eggNOG" id="COG1687">
    <property type="taxonomic scope" value="Bacteria"/>
</dbReference>
<dbReference type="EMBL" id="AAVO02000007">
    <property type="protein sequence ID" value="EDM87475.1"/>
    <property type="molecule type" value="Genomic_DNA"/>
</dbReference>
<keyword evidence="1" id="KW-0472">Membrane</keyword>
<evidence type="ECO:0000313" key="3">
    <source>
        <dbReference type="Proteomes" id="UP000006002"/>
    </source>
</evidence>
<gene>
    <name evidence="2" type="primary">azlD</name>
    <name evidence="2" type="ORF">RUMOBE_02041</name>
</gene>
<feature type="transmembrane region" description="Helical" evidence="1">
    <location>
        <begin position="6"/>
        <end position="30"/>
    </location>
</feature>
<feature type="transmembrane region" description="Helical" evidence="1">
    <location>
        <begin position="42"/>
        <end position="60"/>
    </location>
</feature>
<name>A5ZSR3_9FIRM</name>
<comment type="caution">
    <text evidence="2">The sequence shown here is derived from an EMBL/GenBank/DDBJ whole genome shotgun (WGS) entry which is preliminary data.</text>
</comment>
<dbReference type="AlphaFoldDB" id="A5ZSR3"/>
<accession>A5ZSR3</accession>
<dbReference type="InterPro" id="IPR008407">
    <property type="entry name" value="Brnchd-chn_aa_trnsp_AzlD"/>
</dbReference>
<dbReference type="HOGENOM" id="CLU_1746123_0_0_9"/>
<evidence type="ECO:0000256" key="1">
    <source>
        <dbReference type="SAM" id="Phobius"/>
    </source>
</evidence>